<evidence type="ECO:0000256" key="1">
    <source>
        <dbReference type="SAM" id="MobiDB-lite"/>
    </source>
</evidence>
<sequence>MKPAIILLAAAAALSACQRGSGENSPPVDSAPEPAAVAPEPPKQEETVGFRGFGPAHFGDGEAAVRLAWGRPLKAAGSEPGSCLQLFPDPAPARGFGTSFMLVEGRFARFDVDEALFPAPGGGRVGSSAQELQQHYGGRIEEVPHKYVAGAKYYIVRAPEGGEARLIFEVSPEGRVQRWRIGLPPAVDYVEGCS</sequence>
<dbReference type="EMBL" id="PSNW01000001">
    <property type="protein sequence ID" value="PPE75883.1"/>
    <property type="molecule type" value="Genomic_DNA"/>
</dbReference>
<dbReference type="PROSITE" id="PS51257">
    <property type="entry name" value="PROKAR_LIPOPROTEIN"/>
    <property type="match status" value="1"/>
</dbReference>
<feature type="region of interest" description="Disordered" evidence="1">
    <location>
        <begin position="18"/>
        <end position="45"/>
    </location>
</feature>
<keyword evidence="3" id="KW-1185">Reference proteome</keyword>
<proteinExistence type="predicted"/>
<evidence type="ECO:0000313" key="3">
    <source>
        <dbReference type="Proteomes" id="UP000238220"/>
    </source>
</evidence>
<dbReference type="OrthoDB" id="5193828at2"/>
<organism evidence="2 3">
    <name type="scientific">Solimonas fluminis</name>
    <dbReference type="NCBI Taxonomy" id="2086571"/>
    <lineage>
        <taxon>Bacteria</taxon>
        <taxon>Pseudomonadati</taxon>
        <taxon>Pseudomonadota</taxon>
        <taxon>Gammaproteobacteria</taxon>
        <taxon>Nevskiales</taxon>
        <taxon>Nevskiaceae</taxon>
        <taxon>Solimonas</taxon>
    </lineage>
</organism>
<reference evidence="2 3" key="1">
    <citation type="submission" date="2018-02" db="EMBL/GenBank/DDBJ databases">
        <title>Genome sequencing of Solimonas sp. HR-BB.</title>
        <authorList>
            <person name="Lee Y."/>
            <person name="Jeon C.O."/>
        </authorList>
    </citation>
    <scope>NUCLEOTIDE SEQUENCE [LARGE SCALE GENOMIC DNA]</scope>
    <source>
        <strain evidence="2 3">HR-BB</strain>
    </source>
</reference>
<dbReference type="Proteomes" id="UP000238220">
    <property type="component" value="Unassembled WGS sequence"/>
</dbReference>
<evidence type="ECO:0000313" key="2">
    <source>
        <dbReference type="EMBL" id="PPE75883.1"/>
    </source>
</evidence>
<feature type="compositionally biased region" description="Low complexity" evidence="1">
    <location>
        <begin position="25"/>
        <end position="38"/>
    </location>
</feature>
<dbReference type="RefSeq" id="WP_104228848.1">
    <property type="nucleotide sequence ID" value="NZ_PSNW01000001.1"/>
</dbReference>
<dbReference type="AlphaFoldDB" id="A0A2S5TLM2"/>
<comment type="caution">
    <text evidence="2">The sequence shown here is derived from an EMBL/GenBank/DDBJ whole genome shotgun (WGS) entry which is preliminary data.</text>
</comment>
<accession>A0A2S5TLM2</accession>
<protein>
    <submittedName>
        <fullName evidence="2">Lectin</fullName>
    </submittedName>
</protein>
<name>A0A2S5TLM2_9GAMM</name>
<gene>
    <name evidence="2" type="ORF">C3942_03085</name>
</gene>